<evidence type="ECO:0000256" key="3">
    <source>
        <dbReference type="ARBA" id="ARBA00022989"/>
    </source>
</evidence>
<dbReference type="PROSITE" id="PS50922">
    <property type="entry name" value="TLC"/>
    <property type="match status" value="1"/>
</dbReference>
<sequence length="404" mass="45723">MHDPFPIAPFPALSQAVQPVADYFGLTTLPLHIHEVILAAMLYQFVYYFVAPNVSNALVPVQYNALSKNRQMNWNVHVVSFVQSSMINVLALWVMFSDDERWEMDTQERVYGYTGAAAMIQALAAGYFLWDLLITLSNVPVFGVGMLAHAISALLVYSFGFRPFVNYYSTTFILWELSTVFLNIHWFFDKLGLTGTKGQLYNGLALIFTFFCCRLVWGTYQSYQVSKDVYAAVTGKVSYVPTTSEVAQDLTVPMRYESTMRFVTEDSHVPVWLAVIYLGANVTLNSLNFYWFFKMIDAVRKRFEPKAKEETEEAEKTQKTGSTTTGVETKAEIKGRPRRRTILDGEEEGEHPRPESDVPTLYKIVGKYGLWGSIGFTCQLAFALCGVIGRFECGGWCLFGVKLE</sequence>
<dbReference type="GeneID" id="92076915"/>
<feature type="transmembrane region" description="Helical" evidence="7">
    <location>
        <begin position="271"/>
        <end position="293"/>
    </location>
</feature>
<evidence type="ECO:0000256" key="2">
    <source>
        <dbReference type="ARBA" id="ARBA00022692"/>
    </source>
</evidence>
<dbReference type="InterPro" id="IPR006634">
    <property type="entry name" value="TLC-dom"/>
</dbReference>
<evidence type="ECO:0000313" key="10">
    <source>
        <dbReference type="Proteomes" id="UP001391051"/>
    </source>
</evidence>
<evidence type="ECO:0000256" key="6">
    <source>
        <dbReference type="SAM" id="MobiDB-lite"/>
    </source>
</evidence>
<keyword evidence="10" id="KW-1185">Reference proteome</keyword>
<proteinExistence type="predicted"/>
<protein>
    <submittedName>
        <fullName evidence="9">Trafficking protein particle complex subunit 2</fullName>
    </submittedName>
</protein>
<feature type="transmembrane region" description="Helical" evidence="7">
    <location>
        <begin position="31"/>
        <end position="51"/>
    </location>
</feature>
<feature type="domain" description="TLC" evidence="8">
    <location>
        <begin position="69"/>
        <end position="304"/>
    </location>
</feature>
<evidence type="ECO:0000313" key="9">
    <source>
        <dbReference type="EMBL" id="KAK7951903.1"/>
    </source>
</evidence>
<dbReference type="Pfam" id="PF03798">
    <property type="entry name" value="TRAM_LAG1_CLN8"/>
    <property type="match status" value="1"/>
</dbReference>
<dbReference type="PANTHER" id="PTHR13439:SF0">
    <property type="entry name" value="TOPOISOMERASE I DAMAGE AFFECTED PROTEIN 4"/>
    <property type="match status" value="1"/>
</dbReference>
<evidence type="ECO:0000256" key="4">
    <source>
        <dbReference type="ARBA" id="ARBA00023136"/>
    </source>
</evidence>
<keyword evidence="4 5" id="KW-0472">Membrane</keyword>
<dbReference type="RefSeq" id="XP_066699965.1">
    <property type="nucleotide sequence ID" value="XM_066843853.1"/>
</dbReference>
<dbReference type="Proteomes" id="UP001391051">
    <property type="component" value="Unassembled WGS sequence"/>
</dbReference>
<evidence type="ECO:0000259" key="8">
    <source>
        <dbReference type="PROSITE" id="PS50922"/>
    </source>
</evidence>
<dbReference type="SMART" id="SM00724">
    <property type="entry name" value="TLC"/>
    <property type="match status" value="1"/>
</dbReference>
<evidence type="ECO:0000256" key="7">
    <source>
        <dbReference type="SAM" id="Phobius"/>
    </source>
</evidence>
<dbReference type="PANTHER" id="PTHR13439">
    <property type="entry name" value="CT120 PROTEIN"/>
    <property type="match status" value="1"/>
</dbReference>
<feature type="transmembrane region" description="Helical" evidence="7">
    <location>
        <begin position="167"/>
        <end position="188"/>
    </location>
</feature>
<organism evidence="9 10">
    <name type="scientific">Apiospora aurea</name>
    <dbReference type="NCBI Taxonomy" id="335848"/>
    <lineage>
        <taxon>Eukaryota</taxon>
        <taxon>Fungi</taxon>
        <taxon>Dikarya</taxon>
        <taxon>Ascomycota</taxon>
        <taxon>Pezizomycotina</taxon>
        <taxon>Sordariomycetes</taxon>
        <taxon>Xylariomycetidae</taxon>
        <taxon>Amphisphaeriales</taxon>
        <taxon>Apiosporaceae</taxon>
        <taxon>Apiospora</taxon>
    </lineage>
</organism>
<dbReference type="InterPro" id="IPR050846">
    <property type="entry name" value="TLCD"/>
</dbReference>
<feature type="transmembrane region" description="Helical" evidence="7">
    <location>
        <begin position="141"/>
        <end position="161"/>
    </location>
</feature>
<gene>
    <name evidence="9" type="ORF">PG986_007631</name>
</gene>
<feature type="region of interest" description="Disordered" evidence="6">
    <location>
        <begin position="307"/>
        <end position="356"/>
    </location>
</feature>
<comment type="caution">
    <text evidence="9">The sequence shown here is derived from an EMBL/GenBank/DDBJ whole genome shotgun (WGS) entry which is preliminary data.</text>
</comment>
<feature type="transmembrane region" description="Helical" evidence="7">
    <location>
        <begin position="72"/>
        <end position="95"/>
    </location>
</feature>
<feature type="transmembrane region" description="Helical" evidence="7">
    <location>
        <begin position="110"/>
        <end position="129"/>
    </location>
</feature>
<reference evidence="9 10" key="1">
    <citation type="submission" date="2023-01" db="EMBL/GenBank/DDBJ databases">
        <title>Analysis of 21 Apiospora genomes using comparative genomics revels a genus with tremendous synthesis potential of carbohydrate active enzymes and secondary metabolites.</title>
        <authorList>
            <person name="Sorensen T."/>
        </authorList>
    </citation>
    <scope>NUCLEOTIDE SEQUENCE [LARGE SCALE GENOMIC DNA]</scope>
    <source>
        <strain evidence="9 10">CBS 24483</strain>
    </source>
</reference>
<feature type="transmembrane region" description="Helical" evidence="7">
    <location>
        <begin position="200"/>
        <end position="220"/>
    </location>
</feature>
<evidence type="ECO:0000256" key="1">
    <source>
        <dbReference type="ARBA" id="ARBA00004141"/>
    </source>
</evidence>
<keyword evidence="3 7" id="KW-1133">Transmembrane helix</keyword>
<comment type="subcellular location">
    <subcellularLocation>
        <location evidence="1">Membrane</location>
        <topology evidence="1">Multi-pass membrane protein</topology>
    </subcellularLocation>
</comment>
<keyword evidence="2 5" id="KW-0812">Transmembrane</keyword>
<evidence type="ECO:0000256" key="5">
    <source>
        <dbReference type="PROSITE-ProRule" id="PRU00205"/>
    </source>
</evidence>
<name>A0ABR1QDF1_9PEZI</name>
<feature type="compositionally biased region" description="Basic and acidic residues" evidence="6">
    <location>
        <begin position="307"/>
        <end position="318"/>
    </location>
</feature>
<accession>A0ABR1QDF1</accession>
<dbReference type="EMBL" id="JAQQWE010000005">
    <property type="protein sequence ID" value="KAK7951903.1"/>
    <property type="molecule type" value="Genomic_DNA"/>
</dbReference>